<reference evidence="1 2" key="1">
    <citation type="journal article" date="2021" name="Nat. Commun.">
        <title>Genetic determinants of endophytism in the Arabidopsis root mycobiome.</title>
        <authorList>
            <person name="Mesny F."/>
            <person name="Miyauchi S."/>
            <person name="Thiergart T."/>
            <person name="Pickel B."/>
            <person name="Atanasova L."/>
            <person name="Karlsson M."/>
            <person name="Huettel B."/>
            <person name="Barry K.W."/>
            <person name="Haridas S."/>
            <person name="Chen C."/>
            <person name="Bauer D."/>
            <person name="Andreopoulos W."/>
            <person name="Pangilinan J."/>
            <person name="LaButti K."/>
            <person name="Riley R."/>
            <person name="Lipzen A."/>
            <person name="Clum A."/>
            <person name="Drula E."/>
            <person name="Henrissat B."/>
            <person name="Kohler A."/>
            <person name="Grigoriev I.V."/>
            <person name="Martin F.M."/>
            <person name="Hacquard S."/>
        </authorList>
    </citation>
    <scope>NUCLEOTIDE SEQUENCE [LARGE SCALE GENOMIC DNA]</scope>
    <source>
        <strain evidence="1 2">MPI-SDFR-AT-0079</strain>
    </source>
</reference>
<dbReference type="EMBL" id="JAGIZQ010000003">
    <property type="protein sequence ID" value="KAH6636568.1"/>
    <property type="molecule type" value="Genomic_DNA"/>
</dbReference>
<accession>A0ACB7PE57</accession>
<gene>
    <name evidence="1" type="ORF">F5144DRAFT_591677</name>
</gene>
<comment type="caution">
    <text evidence="1">The sequence shown here is derived from an EMBL/GenBank/DDBJ whole genome shotgun (WGS) entry which is preliminary data.</text>
</comment>
<organism evidence="1 2">
    <name type="scientific">Chaetomium tenue</name>
    <dbReference type="NCBI Taxonomy" id="1854479"/>
    <lineage>
        <taxon>Eukaryota</taxon>
        <taxon>Fungi</taxon>
        <taxon>Dikarya</taxon>
        <taxon>Ascomycota</taxon>
        <taxon>Pezizomycotina</taxon>
        <taxon>Sordariomycetes</taxon>
        <taxon>Sordariomycetidae</taxon>
        <taxon>Sordariales</taxon>
        <taxon>Chaetomiaceae</taxon>
        <taxon>Chaetomium</taxon>
    </lineage>
</organism>
<evidence type="ECO:0000313" key="2">
    <source>
        <dbReference type="Proteomes" id="UP000724584"/>
    </source>
</evidence>
<sequence>MEKAHNWEYVRSKSKGSRAVAQLKPDDDGYPPNNHGMMLDTDLRSTPTSASPRSLITPPTGVDFILFDDQEDAIGDHDDSLYSHYADAHHVESYLPWTSPTTRLRDNELVLERFSQTYNSMQANASTAAGTYGVGPGLALPNFPSHGLQHYPKFGHQVPFTANVTIKVESPILTLDTAIPRKRKYEPVEAPLAHLEQAPASTSSMRPNPSQKTGAGQGTPTPSRARPASKCENSSGEDVARPKKKTKPNSTEDFDDMSMPDIFRHAHPSLYDKDRSDKYSPCHTVHREISTLVRHLSRPAHRLTVTERAINSFDVQDSDFRHPRVGVCRSCWRTFDNRPAFDDHLSRYCQRVSKGKKEKWRVLFESFTPLQDLTETHFLSAESTQQAESGRGRVSDYPDQSLVLDGGDDSNAARTPSTSVPSPVTLPLADPAATGPGSERFVPADEHSRLQMEHEALRERHQQLERMAQALLIQRLMQENLKPAATTLNHDAKPPASGSSKKSYSATSPAISERDNLVQHMDSQSTDVDVHAFMEEVEGTRQSLSRMSSGLTTASRSTIHRVPPSPPSRHAELPDAQEGDQGSHQTKDTLPHRPPPLPSIPDSGYGTENRRGSLGDLLAGVGAGADAGQLETTMRPLTPPSSSEAAQEPKRTPGGEGIPWGKGLSQQTPRVSGITPPSSSSSLPHHNQAGFLTDQYMTDYHDDSYDMFYQDNPFQALPSSPGFTFDFTSQAE</sequence>
<evidence type="ECO:0000313" key="1">
    <source>
        <dbReference type="EMBL" id="KAH6636568.1"/>
    </source>
</evidence>
<proteinExistence type="predicted"/>
<protein>
    <submittedName>
        <fullName evidence="1">Uncharacterized protein</fullName>
    </submittedName>
</protein>
<dbReference type="Proteomes" id="UP000724584">
    <property type="component" value="Unassembled WGS sequence"/>
</dbReference>
<keyword evidence="2" id="KW-1185">Reference proteome</keyword>
<name>A0ACB7PE57_9PEZI</name>